<dbReference type="RefSeq" id="WP_142583038.1">
    <property type="nucleotide sequence ID" value="NZ_CABFPH010000026.1"/>
</dbReference>
<reference evidence="2 3" key="1">
    <citation type="submission" date="2019-06" db="EMBL/GenBank/DDBJ databases">
        <authorList>
            <person name="Rodrigo-Torres L."/>
            <person name="Arahal R. D."/>
            <person name="Lucena T."/>
        </authorList>
    </citation>
    <scope>NUCLEOTIDE SEQUENCE [LARGE SCALE GENOMIC DNA]</scope>
    <source>
        <strain evidence="2 3">SB0023/3</strain>
    </source>
</reference>
<keyword evidence="1" id="KW-0812">Transmembrane</keyword>
<accession>A0A509EBW3</accession>
<sequence>MSRDTVLPFALAAGFTLGCIGIQSARKHPDAVTLVLVLLLGLLASAYVGRLGQLNPPRNADALEASHVWTPLLLHPTL</sequence>
<dbReference type="OrthoDB" id="7998760at2"/>
<keyword evidence="1" id="KW-1133">Transmembrane helix</keyword>
<feature type="transmembrane region" description="Helical" evidence="1">
    <location>
        <begin position="31"/>
        <end position="49"/>
    </location>
</feature>
<evidence type="ECO:0000313" key="2">
    <source>
        <dbReference type="EMBL" id="VUD71658.1"/>
    </source>
</evidence>
<organism evidence="2 3">
    <name type="scientific">Methylobacterium symbioticum</name>
    <dbReference type="NCBI Taxonomy" id="2584084"/>
    <lineage>
        <taxon>Bacteria</taxon>
        <taxon>Pseudomonadati</taxon>
        <taxon>Pseudomonadota</taxon>
        <taxon>Alphaproteobacteria</taxon>
        <taxon>Hyphomicrobiales</taxon>
        <taxon>Methylobacteriaceae</taxon>
        <taxon>Methylobacterium</taxon>
    </lineage>
</organism>
<name>A0A509EBW3_9HYPH</name>
<protein>
    <submittedName>
        <fullName evidence="2">Uncharacterized protein</fullName>
    </submittedName>
</protein>
<dbReference type="EMBL" id="CABFPH010000026">
    <property type="protein sequence ID" value="VUD71658.1"/>
    <property type="molecule type" value="Genomic_DNA"/>
</dbReference>
<gene>
    <name evidence="2" type="ORF">MET9862_02243</name>
</gene>
<proteinExistence type="predicted"/>
<keyword evidence="3" id="KW-1185">Reference proteome</keyword>
<dbReference type="Proteomes" id="UP000410984">
    <property type="component" value="Unassembled WGS sequence"/>
</dbReference>
<keyword evidence="1" id="KW-0472">Membrane</keyword>
<evidence type="ECO:0000313" key="3">
    <source>
        <dbReference type="Proteomes" id="UP000410984"/>
    </source>
</evidence>
<dbReference type="AlphaFoldDB" id="A0A509EBW3"/>
<dbReference type="PROSITE" id="PS51257">
    <property type="entry name" value="PROKAR_LIPOPROTEIN"/>
    <property type="match status" value="1"/>
</dbReference>
<evidence type="ECO:0000256" key="1">
    <source>
        <dbReference type="SAM" id="Phobius"/>
    </source>
</evidence>